<organism evidence="2 3">
    <name type="scientific">Penicillium capsulatum</name>
    <dbReference type="NCBI Taxonomy" id="69766"/>
    <lineage>
        <taxon>Eukaryota</taxon>
        <taxon>Fungi</taxon>
        <taxon>Dikarya</taxon>
        <taxon>Ascomycota</taxon>
        <taxon>Pezizomycotina</taxon>
        <taxon>Eurotiomycetes</taxon>
        <taxon>Eurotiomycetidae</taxon>
        <taxon>Eurotiales</taxon>
        <taxon>Aspergillaceae</taxon>
        <taxon>Penicillium</taxon>
    </lineage>
</organism>
<dbReference type="EMBL" id="JAPQKO010000003">
    <property type="protein sequence ID" value="KAJ5171794.1"/>
    <property type="molecule type" value="Genomic_DNA"/>
</dbReference>
<feature type="compositionally biased region" description="Polar residues" evidence="1">
    <location>
        <begin position="26"/>
        <end position="45"/>
    </location>
</feature>
<feature type="compositionally biased region" description="Basic and acidic residues" evidence="1">
    <location>
        <begin position="125"/>
        <end position="136"/>
    </location>
</feature>
<comment type="caution">
    <text evidence="2">The sequence shown here is derived from an EMBL/GenBank/DDBJ whole genome shotgun (WGS) entry which is preliminary data.</text>
</comment>
<dbReference type="AlphaFoldDB" id="A0A9W9I7J1"/>
<evidence type="ECO:0000313" key="3">
    <source>
        <dbReference type="Proteomes" id="UP001146351"/>
    </source>
</evidence>
<feature type="region of interest" description="Disordered" evidence="1">
    <location>
        <begin position="322"/>
        <end position="375"/>
    </location>
</feature>
<name>A0A9W9I7J1_9EURO</name>
<protein>
    <submittedName>
        <fullName evidence="2">Uncharacterized protein</fullName>
    </submittedName>
</protein>
<gene>
    <name evidence="2" type="ORF">N7492_004387</name>
</gene>
<feature type="compositionally biased region" description="Low complexity" evidence="1">
    <location>
        <begin position="351"/>
        <end position="362"/>
    </location>
</feature>
<feature type="region of interest" description="Disordered" evidence="1">
    <location>
        <begin position="1"/>
        <end position="78"/>
    </location>
</feature>
<evidence type="ECO:0000313" key="2">
    <source>
        <dbReference type="EMBL" id="KAJ5171794.1"/>
    </source>
</evidence>
<sequence length="481" mass="54353">MSPAGRMSVPVTRAQPQEYAHASFRSPGTRQGSLSSWMRQDQSPDSAPVAVVVRNSAVNHSSSERRTPETGERYRNEDDLSPYADAVEHHPYYMTISRDAIQPDGDARPASSPCPSRTKARGSKRAHEPDAEDGRNTMRKHGKRLTTREEVSLFQICIDHADTFGRRSDICNWWKTVAAEFTETNGRPYSWHSVRRKVETVTKQRIKFLEDRRQRQRDGSGPDLGQDMMNPEWCAVLDEWIPTWQRWEEAEARRIEQRDDMIRRRNLPKAHPLEDMVETLREAFNARHVDRAVHDGDMGEPIDEPVPAASPRSTHAFTCTAEDPFESPSRQRAGSVRMPPGFETMFSDAQSARSHASSASNPNPNPNPPADGPMANALIETLGQLNRHLDAATESGTRYPHPSPVVSALAQGSAPSIRAPYEDSRRVLNNNTSTPDSPEIARAKAELRIEMHHRWTDIERQLMSVRKTQQVILDLLKERVV</sequence>
<proteinExistence type="predicted"/>
<reference evidence="2" key="2">
    <citation type="journal article" date="2023" name="IMA Fungus">
        <title>Comparative genomic study of the Penicillium genus elucidates a diverse pangenome and 15 lateral gene transfer events.</title>
        <authorList>
            <person name="Petersen C."/>
            <person name="Sorensen T."/>
            <person name="Nielsen M.R."/>
            <person name="Sondergaard T.E."/>
            <person name="Sorensen J.L."/>
            <person name="Fitzpatrick D.A."/>
            <person name="Frisvad J.C."/>
            <person name="Nielsen K.L."/>
        </authorList>
    </citation>
    <scope>NUCLEOTIDE SEQUENCE</scope>
    <source>
        <strain evidence="2">IBT 21917</strain>
    </source>
</reference>
<reference evidence="2" key="1">
    <citation type="submission" date="2022-11" db="EMBL/GenBank/DDBJ databases">
        <authorList>
            <person name="Petersen C."/>
        </authorList>
    </citation>
    <scope>NUCLEOTIDE SEQUENCE</scope>
    <source>
        <strain evidence="2">IBT 21917</strain>
    </source>
</reference>
<dbReference type="OrthoDB" id="4498420at2759"/>
<feature type="compositionally biased region" description="Basic and acidic residues" evidence="1">
    <location>
        <begin position="62"/>
        <end position="78"/>
    </location>
</feature>
<feature type="region of interest" description="Disordered" evidence="1">
    <location>
        <begin position="100"/>
        <end position="145"/>
    </location>
</feature>
<evidence type="ECO:0000256" key="1">
    <source>
        <dbReference type="SAM" id="MobiDB-lite"/>
    </source>
</evidence>
<dbReference type="Proteomes" id="UP001146351">
    <property type="component" value="Unassembled WGS sequence"/>
</dbReference>
<keyword evidence="3" id="KW-1185">Reference proteome</keyword>
<accession>A0A9W9I7J1</accession>